<dbReference type="InterPro" id="IPR023631">
    <property type="entry name" value="Amidase_dom"/>
</dbReference>
<proteinExistence type="predicted"/>
<evidence type="ECO:0000259" key="2">
    <source>
        <dbReference type="Pfam" id="PF01425"/>
    </source>
</evidence>
<feature type="region of interest" description="Disordered" evidence="1">
    <location>
        <begin position="1"/>
        <end position="20"/>
    </location>
</feature>
<evidence type="ECO:0000256" key="1">
    <source>
        <dbReference type="SAM" id="MobiDB-lite"/>
    </source>
</evidence>
<feature type="region of interest" description="Disordered" evidence="1">
    <location>
        <begin position="422"/>
        <end position="447"/>
    </location>
</feature>
<comment type="caution">
    <text evidence="3">The sequence shown here is derived from an EMBL/GenBank/DDBJ whole genome shotgun (WGS) entry which is preliminary data.</text>
</comment>
<reference evidence="3" key="2">
    <citation type="submission" date="2023-05" db="EMBL/GenBank/DDBJ databases">
        <authorList>
            <consortium name="Lawrence Berkeley National Laboratory"/>
            <person name="Steindorff A."/>
            <person name="Hensen N."/>
            <person name="Bonometti L."/>
            <person name="Westerberg I."/>
            <person name="Brannstrom I.O."/>
            <person name="Guillou S."/>
            <person name="Cros-Aarteil S."/>
            <person name="Calhoun S."/>
            <person name="Haridas S."/>
            <person name="Kuo A."/>
            <person name="Mondo S."/>
            <person name="Pangilinan J."/>
            <person name="Riley R."/>
            <person name="Labutti K."/>
            <person name="Andreopoulos B."/>
            <person name="Lipzen A."/>
            <person name="Chen C."/>
            <person name="Yanf M."/>
            <person name="Daum C."/>
            <person name="Ng V."/>
            <person name="Clum A."/>
            <person name="Ohm R."/>
            <person name="Martin F."/>
            <person name="Silar P."/>
            <person name="Natvig D."/>
            <person name="Lalanne C."/>
            <person name="Gautier V."/>
            <person name="Ament-Velasquez S.L."/>
            <person name="Kruys A."/>
            <person name="Hutchinson M.I."/>
            <person name="Powell A.J."/>
            <person name="Barry K."/>
            <person name="Miller A.N."/>
            <person name="Grigoriev I.V."/>
            <person name="Debuchy R."/>
            <person name="Gladieux P."/>
            <person name="Thoren M.H."/>
            <person name="Johannesson H."/>
        </authorList>
    </citation>
    <scope>NUCLEOTIDE SEQUENCE</scope>
    <source>
        <strain evidence="3">PSN293</strain>
    </source>
</reference>
<evidence type="ECO:0000313" key="3">
    <source>
        <dbReference type="EMBL" id="KAK4213201.1"/>
    </source>
</evidence>
<feature type="domain" description="Amidase" evidence="2">
    <location>
        <begin position="211"/>
        <end position="381"/>
    </location>
</feature>
<organism evidence="3 4">
    <name type="scientific">Rhypophila decipiens</name>
    <dbReference type="NCBI Taxonomy" id="261697"/>
    <lineage>
        <taxon>Eukaryota</taxon>
        <taxon>Fungi</taxon>
        <taxon>Dikarya</taxon>
        <taxon>Ascomycota</taxon>
        <taxon>Pezizomycotina</taxon>
        <taxon>Sordariomycetes</taxon>
        <taxon>Sordariomycetidae</taxon>
        <taxon>Sordariales</taxon>
        <taxon>Naviculisporaceae</taxon>
        <taxon>Rhypophila</taxon>
    </lineage>
</organism>
<dbReference type="InterPro" id="IPR036928">
    <property type="entry name" value="AS_sf"/>
</dbReference>
<keyword evidence="4" id="KW-1185">Reference proteome</keyword>
<evidence type="ECO:0000313" key="4">
    <source>
        <dbReference type="Proteomes" id="UP001301769"/>
    </source>
</evidence>
<dbReference type="Proteomes" id="UP001301769">
    <property type="component" value="Unassembled WGS sequence"/>
</dbReference>
<reference evidence="3" key="1">
    <citation type="journal article" date="2023" name="Mol. Phylogenet. Evol.">
        <title>Genome-scale phylogeny and comparative genomics of the fungal order Sordariales.</title>
        <authorList>
            <person name="Hensen N."/>
            <person name="Bonometti L."/>
            <person name="Westerberg I."/>
            <person name="Brannstrom I.O."/>
            <person name="Guillou S."/>
            <person name="Cros-Aarteil S."/>
            <person name="Calhoun S."/>
            <person name="Haridas S."/>
            <person name="Kuo A."/>
            <person name="Mondo S."/>
            <person name="Pangilinan J."/>
            <person name="Riley R."/>
            <person name="LaButti K."/>
            <person name="Andreopoulos B."/>
            <person name="Lipzen A."/>
            <person name="Chen C."/>
            <person name="Yan M."/>
            <person name="Daum C."/>
            <person name="Ng V."/>
            <person name="Clum A."/>
            <person name="Steindorff A."/>
            <person name="Ohm R.A."/>
            <person name="Martin F."/>
            <person name="Silar P."/>
            <person name="Natvig D.O."/>
            <person name="Lalanne C."/>
            <person name="Gautier V."/>
            <person name="Ament-Velasquez S.L."/>
            <person name="Kruys A."/>
            <person name="Hutchinson M.I."/>
            <person name="Powell A.J."/>
            <person name="Barry K."/>
            <person name="Miller A.N."/>
            <person name="Grigoriev I.V."/>
            <person name="Debuchy R."/>
            <person name="Gladieux P."/>
            <person name="Hiltunen Thoren M."/>
            <person name="Johannesson H."/>
        </authorList>
    </citation>
    <scope>NUCLEOTIDE SEQUENCE</scope>
    <source>
        <strain evidence="3">PSN293</strain>
    </source>
</reference>
<name>A0AAN7B569_9PEZI</name>
<protein>
    <submittedName>
        <fullName evidence="3">Amidase signature domain protein</fullName>
    </submittedName>
</protein>
<dbReference type="PANTHER" id="PTHR46310:SF7">
    <property type="entry name" value="AMIDASE 1"/>
    <property type="match status" value="1"/>
</dbReference>
<accession>A0AAN7B569</accession>
<sequence length="601" mass="66487">MAMDRLRRWAGRRAGGSSSSDFAKDIDEVFTAGDSRRFVAIDGADFALSAKRGPTLITVIHVDANTPRIERDWLEEYIANMNKCPVYDPSVFLVGLVVIAWPSQTKRPMTKEARRFLEELGNEWVEFAKPGQVYSPGPYMYTNGLLKPVLRLFADHQSAILTPLSNHDGMTFPYVFEPLMTGGGQHPGRLSIGVYSTAARHVQSSLDGAPTSPLRIVVKDCYFLKGMKNTICNSAYYDFIPDAPFTATVVDPLIENVATAHVMGIAKLSTMIGREEPMDAVDFPIAFNPRGDGYQSPAGSSSGSAVAVASYDFVDAAIGTDTSGSGRRPALFNGVWQFRPTHHDSYLRGMITTYPRFDTPCVFARDLKILKQVARLVYPSDYFPVSNKAQMELIDSFVRDVGSSTSLPFTIRKLNIRGQWAATHPEGTPDDLDDFEPSTRSPHGGRPPYVNAFIQQRWDKGAAVTSAENKEAEHRMEVYRQWWLTTIFGQENEKEVLIILPIANVGPNYRDEVVASPTKQSALDQLFLGPILGAPDVMVPLGDVPYESRISKRTEYLPVVVDLVGAPGSDLRLLEAVERLMREAGREMLVSTGTRMFPGRG</sequence>
<dbReference type="AlphaFoldDB" id="A0AAN7B569"/>
<dbReference type="EMBL" id="MU858113">
    <property type="protein sequence ID" value="KAK4213201.1"/>
    <property type="molecule type" value="Genomic_DNA"/>
</dbReference>
<dbReference type="PANTHER" id="PTHR46310">
    <property type="entry name" value="AMIDASE 1"/>
    <property type="match status" value="1"/>
</dbReference>
<gene>
    <name evidence="3" type="ORF">QBC37DRAFT_440955</name>
</gene>
<dbReference type="Pfam" id="PF01425">
    <property type="entry name" value="Amidase"/>
    <property type="match status" value="1"/>
</dbReference>
<dbReference type="SUPFAM" id="SSF75304">
    <property type="entry name" value="Amidase signature (AS) enzymes"/>
    <property type="match status" value="1"/>
</dbReference>
<dbReference type="Gene3D" id="3.90.1300.10">
    <property type="entry name" value="Amidase signature (AS) domain"/>
    <property type="match status" value="2"/>
</dbReference>